<keyword evidence="3" id="KW-1185">Reference proteome</keyword>
<proteinExistence type="predicted"/>
<evidence type="ECO:0000313" key="2">
    <source>
        <dbReference type="EMBL" id="MFC5744610.1"/>
    </source>
</evidence>
<keyword evidence="1" id="KW-0812">Transmembrane</keyword>
<dbReference type="EMBL" id="JBHSON010000003">
    <property type="protein sequence ID" value="MFC5744610.1"/>
    <property type="molecule type" value="Genomic_DNA"/>
</dbReference>
<comment type="caution">
    <text evidence="2">The sequence shown here is derived from an EMBL/GenBank/DDBJ whole genome shotgun (WGS) entry which is preliminary data.</text>
</comment>
<keyword evidence="1" id="KW-1133">Transmembrane helix</keyword>
<name>A0ABW0ZMW9_9ACTN</name>
<protein>
    <submittedName>
        <fullName evidence="2">Uncharacterized protein</fullName>
    </submittedName>
</protein>
<sequence>MTRFEAVRVLFPDSPLPPEWGWPRKALLACAVALTIALLTAAAVVMFEKPAAGASPDPVTSAERFLRHVGHRQYQDACTMAVDFDHPDRPLERPSPDYTTCMGNLIWLGSAHWSRTDLRNARGAMVRRVRNDGDGFVTVGVEDVHPKLPPIGGANGKGPVAHDILLGLQRTGGRWYVIWPPP</sequence>
<feature type="transmembrane region" description="Helical" evidence="1">
    <location>
        <begin position="26"/>
        <end position="47"/>
    </location>
</feature>
<dbReference type="Proteomes" id="UP001596074">
    <property type="component" value="Unassembled WGS sequence"/>
</dbReference>
<evidence type="ECO:0000313" key="3">
    <source>
        <dbReference type="Proteomes" id="UP001596074"/>
    </source>
</evidence>
<dbReference type="RefSeq" id="WP_378279922.1">
    <property type="nucleotide sequence ID" value="NZ_JBHSON010000003.1"/>
</dbReference>
<evidence type="ECO:0000256" key="1">
    <source>
        <dbReference type="SAM" id="Phobius"/>
    </source>
</evidence>
<accession>A0ABW0ZMW9</accession>
<gene>
    <name evidence="2" type="ORF">ACFPZN_03160</name>
</gene>
<reference evidence="3" key="1">
    <citation type="journal article" date="2019" name="Int. J. Syst. Evol. Microbiol.">
        <title>The Global Catalogue of Microorganisms (GCM) 10K type strain sequencing project: providing services to taxonomists for standard genome sequencing and annotation.</title>
        <authorList>
            <consortium name="The Broad Institute Genomics Platform"/>
            <consortium name="The Broad Institute Genome Sequencing Center for Infectious Disease"/>
            <person name="Wu L."/>
            <person name="Ma J."/>
        </authorList>
    </citation>
    <scope>NUCLEOTIDE SEQUENCE [LARGE SCALE GENOMIC DNA]</scope>
    <source>
        <strain evidence="3">KCTC 42087</strain>
    </source>
</reference>
<keyword evidence="1" id="KW-0472">Membrane</keyword>
<organism evidence="2 3">
    <name type="scientific">Actinomadura rugatobispora</name>
    <dbReference type="NCBI Taxonomy" id="1994"/>
    <lineage>
        <taxon>Bacteria</taxon>
        <taxon>Bacillati</taxon>
        <taxon>Actinomycetota</taxon>
        <taxon>Actinomycetes</taxon>
        <taxon>Streptosporangiales</taxon>
        <taxon>Thermomonosporaceae</taxon>
        <taxon>Actinomadura</taxon>
    </lineage>
</organism>